<dbReference type="RefSeq" id="WP_238806376.1">
    <property type="nucleotide sequence ID" value="NZ_CAKLPY010000001.1"/>
</dbReference>
<evidence type="ECO:0000313" key="2">
    <source>
        <dbReference type="Proteomes" id="UP000837932"/>
    </source>
</evidence>
<evidence type="ECO:0008006" key="3">
    <source>
        <dbReference type="Google" id="ProtNLM"/>
    </source>
</evidence>
<keyword evidence="2" id="KW-1185">Reference proteome</keyword>
<accession>A0ABN8ETE0</accession>
<evidence type="ECO:0000313" key="1">
    <source>
        <dbReference type="EMBL" id="CAH0995833.1"/>
    </source>
</evidence>
<gene>
    <name evidence="1" type="ORF">EMA8858_01961</name>
</gene>
<dbReference type="PROSITE" id="PS51257">
    <property type="entry name" value="PROKAR_LIPOPROTEIN"/>
    <property type="match status" value="1"/>
</dbReference>
<organism evidence="1 2">
    <name type="scientific">Emticicia aquatica</name>
    <dbReference type="NCBI Taxonomy" id="1681835"/>
    <lineage>
        <taxon>Bacteria</taxon>
        <taxon>Pseudomonadati</taxon>
        <taxon>Bacteroidota</taxon>
        <taxon>Cytophagia</taxon>
        <taxon>Cytophagales</taxon>
        <taxon>Leadbetterellaceae</taxon>
        <taxon>Emticicia</taxon>
    </lineage>
</organism>
<protein>
    <recommendedName>
        <fullName evidence="3">DUF3224 domain-containing protein</fullName>
    </recommendedName>
</protein>
<comment type="caution">
    <text evidence="1">The sequence shown here is derived from an EMBL/GenBank/DDBJ whole genome shotgun (WGS) entry which is preliminary data.</text>
</comment>
<dbReference type="EMBL" id="CAKLPY010000001">
    <property type="protein sequence ID" value="CAH0995833.1"/>
    <property type="molecule type" value="Genomic_DNA"/>
</dbReference>
<proteinExistence type="predicted"/>
<name>A0ABN8ETE0_9BACT</name>
<dbReference type="Proteomes" id="UP000837932">
    <property type="component" value="Unassembled WGS sequence"/>
</dbReference>
<reference evidence="1" key="1">
    <citation type="submission" date="2021-12" db="EMBL/GenBank/DDBJ databases">
        <authorList>
            <person name="Rodrigo-Torres L."/>
            <person name="Arahal R. D."/>
            <person name="Lucena T."/>
        </authorList>
    </citation>
    <scope>NUCLEOTIDE SEQUENCE</scope>
    <source>
        <strain evidence="1">CECT 8858</strain>
    </source>
</reference>
<sequence>MKSISKVFILCLFTIIASSCVKKIIDDILPSGSASIVANGNTINLGKPTAVTLLGVVTIEAMKDKNGFTLLLNKSDIKTGKTYDLKSSTGVFTFLYDGAYYSPSTGTLEITKFTDNKIVEGKFSFDGSVVGISNKKMTATGTFSIDIVL</sequence>